<gene>
    <name evidence="1" type="ORF">CK203_101815</name>
</gene>
<evidence type="ECO:0000313" key="2">
    <source>
        <dbReference type="Proteomes" id="UP000288805"/>
    </source>
</evidence>
<dbReference type="AlphaFoldDB" id="A0A438ESZ3"/>
<accession>A0A438ESZ3</accession>
<protein>
    <submittedName>
        <fullName evidence="1">Uncharacterized protein</fullName>
    </submittedName>
</protein>
<dbReference type="EMBL" id="QGNW01001191">
    <property type="protein sequence ID" value="RVW50853.1"/>
    <property type="molecule type" value="Genomic_DNA"/>
</dbReference>
<organism evidence="1 2">
    <name type="scientific">Vitis vinifera</name>
    <name type="common">Grape</name>
    <dbReference type="NCBI Taxonomy" id="29760"/>
    <lineage>
        <taxon>Eukaryota</taxon>
        <taxon>Viridiplantae</taxon>
        <taxon>Streptophyta</taxon>
        <taxon>Embryophyta</taxon>
        <taxon>Tracheophyta</taxon>
        <taxon>Spermatophyta</taxon>
        <taxon>Magnoliopsida</taxon>
        <taxon>eudicotyledons</taxon>
        <taxon>Gunneridae</taxon>
        <taxon>Pentapetalae</taxon>
        <taxon>rosids</taxon>
        <taxon>Vitales</taxon>
        <taxon>Vitaceae</taxon>
        <taxon>Viteae</taxon>
        <taxon>Vitis</taxon>
    </lineage>
</organism>
<reference evidence="1 2" key="1">
    <citation type="journal article" date="2018" name="PLoS Genet.">
        <title>Population sequencing reveals clonal diversity and ancestral inbreeding in the grapevine cultivar Chardonnay.</title>
        <authorList>
            <person name="Roach M.J."/>
            <person name="Johnson D.L."/>
            <person name="Bohlmann J."/>
            <person name="van Vuuren H.J."/>
            <person name="Jones S.J."/>
            <person name="Pretorius I.S."/>
            <person name="Schmidt S.A."/>
            <person name="Borneman A.R."/>
        </authorList>
    </citation>
    <scope>NUCLEOTIDE SEQUENCE [LARGE SCALE GENOMIC DNA]</scope>
    <source>
        <strain evidence="2">cv. Chardonnay</strain>
        <tissue evidence="1">Leaf</tissue>
    </source>
</reference>
<dbReference type="Proteomes" id="UP000288805">
    <property type="component" value="Unassembled WGS sequence"/>
</dbReference>
<proteinExistence type="predicted"/>
<sequence>MLKANQLTKVNIKDWLGTLKRGLIFSKNDHLQVEPYIDADWAGSLDHRRSTSGYCTPIGELRMEKTDPMRLFGDDKVGRMCVCLGWVGGGRRWVVGGVKGVYSSRTIDGATRFLQQYTSYLNASFYGLDNNGWDIDIVVRDLH</sequence>
<comment type="caution">
    <text evidence="1">The sequence shown here is derived from an EMBL/GenBank/DDBJ whole genome shotgun (WGS) entry which is preliminary data.</text>
</comment>
<evidence type="ECO:0000313" key="1">
    <source>
        <dbReference type="EMBL" id="RVW50853.1"/>
    </source>
</evidence>
<name>A0A438ESZ3_VITVI</name>